<organism evidence="1 2">
    <name type="scientific">Heyndrickxia coagulans</name>
    <name type="common">Weizmannia coagulans</name>
    <dbReference type="NCBI Taxonomy" id="1398"/>
    <lineage>
        <taxon>Bacteria</taxon>
        <taxon>Bacillati</taxon>
        <taxon>Bacillota</taxon>
        <taxon>Bacilli</taxon>
        <taxon>Bacillales</taxon>
        <taxon>Bacillaceae</taxon>
        <taxon>Heyndrickxia</taxon>
    </lineage>
</organism>
<dbReference type="InterPro" id="IPR010064">
    <property type="entry name" value="HK97-gp10_tail"/>
</dbReference>
<gene>
    <name evidence="1" type="ORF">B4099_3179</name>
</gene>
<dbReference type="RefSeq" id="WP_081105574.1">
    <property type="nucleotide sequence ID" value="NZ_LQYI01000024.1"/>
</dbReference>
<protein>
    <recommendedName>
        <fullName evidence="3">Phage protein</fullName>
    </recommendedName>
</protein>
<comment type="caution">
    <text evidence="1">The sequence shown here is derived from an EMBL/GenBank/DDBJ whole genome shotgun (WGS) entry which is preliminary data.</text>
</comment>
<reference evidence="1 2" key="1">
    <citation type="submission" date="2016-01" db="EMBL/GenBank/DDBJ databases">
        <title>Genome Sequences of Twelve Sporeforming Bacillus Species Isolated from Foods.</title>
        <authorList>
            <person name="Berendsen E.M."/>
            <person name="Wells-Bennik M.H."/>
            <person name="Krawcyk A.O."/>
            <person name="De Jong A."/>
            <person name="Holsappel S."/>
            <person name="Eijlander R.T."/>
            <person name="Kuipers O.P."/>
        </authorList>
    </citation>
    <scope>NUCLEOTIDE SEQUENCE [LARGE SCALE GENOMIC DNA]</scope>
    <source>
        <strain evidence="1 2">B4099</strain>
    </source>
</reference>
<sequence>MMTVEVDISVIEAGLRRLAAKEKKVQRAGLKKAAEAIADRLRENTPYYDGKRDGKWKAQRQFEKETGSNNGDFAHLRDDIKISNMNQFGEVFVGFGKETYWRVHFTEMGTIKQKPQAFIQRTEEEMRRKVMTIMVKEFKRGLGL</sequence>
<evidence type="ECO:0008006" key="3">
    <source>
        <dbReference type="Google" id="ProtNLM"/>
    </source>
</evidence>
<evidence type="ECO:0000313" key="2">
    <source>
        <dbReference type="Proteomes" id="UP000075304"/>
    </source>
</evidence>
<dbReference type="EMBL" id="LQYI01000024">
    <property type="protein sequence ID" value="KYC71638.1"/>
    <property type="molecule type" value="Genomic_DNA"/>
</dbReference>
<evidence type="ECO:0000313" key="1">
    <source>
        <dbReference type="EMBL" id="KYC71638.1"/>
    </source>
</evidence>
<dbReference type="PATRIC" id="fig|1398.25.peg.1783"/>
<dbReference type="Proteomes" id="UP000075304">
    <property type="component" value="Unassembled WGS sequence"/>
</dbReference>
<dbReference type="NCBIfam" id="TIGR01725">
    <property type="entry name" value="phge_HK97_gp10"/>
    <property type="match status" value="1"/>
</dbReference>
<proteinExistence type="predicted"/>
<accession>A0A150KGP9</accession>
<dbReference type="Pfam" id="PF04883">
    <property type="entry name" value="HK97-gp10_like"/>
    <property type="match status" value="1"/>
</dbReference>
<name>A0A150KGP9_HEYCO</name>
<dbReference type="AlphaFoldDB" id="A0A150KGP9"/>